<dbReference type="Gene3D" id="2.60.120.10">
    <property type="entry name" value="Jelly Rolls"/>
    <property type="match status" value="1"/>
</dbReference>
<proteinExistence type="predicted"/>
<evidence type="ECO:0000313" key="3">
    <source>
        <dbReference type="Proteomes" id="UP000659124"/>
    </source>
</evidence>
<dbReference type="InterPro" id="IPR018490">
    <property type="entry name" value="cNMP-bd_dom_sf"/>
</dbReference>
<name>A0ABR7TUS6_9BACT</name>
<dbReference type="RefSeq" id="WP_188091351.1">
    <property type="nucleotide sequence ID" value="NZ_JACVFC010000005.1"/>
</dbReference>
<protein>
    <submittedName>
        <fullName evidence="2">Crp/Fnr family transcriptional regulator</fullName>
    </submittedName>
</protein>
<gene>
    <name evidence="2" type="ORF">ICL07_27865</name>
</gene>
<sequence length="193" mass="22402">MHETLIKYIKQYVPITASDIALIEEAFTYRKMEKGELLLKNEEICRHQNFVLKGFMKTYHVSPTGNEHCILLVPAEKWVADLNSYLNQAPSTVIIKAITNTEVLQLSKPSFDCILDKSPSLERFFRKMYQDALCAHHKKIIDTLTLPAKARYINFMKIHPDIVQFVPLKDIASYLGMTPEYLSSLRRQNIKKR</sequence>
<reference evidence="2 3" key="1">
    <citation type="submission" date="2020-09" db="EMBL/GenBank/DDBJ databases">
        <title>Genome sequences of type strains of Chitinophaga qingshengii and Chitinophaga varians.</title>
        <authorList>
            <person name="Kittiwongwattana C."/>
        </authorList>
    </citation>
    <scope>NUCLEOTIDE SEQUENCE [LARGE SCALE GENOMIC DNA]</scope>
    <source>
        <strain evidence="2 3">JCM 30026</strain>
    </source>
</reference>
<dbReference type="InterPro" id="IPR000595">
    <property type="entry name" value="cNMP-bd_dom"/>
</dbReference>
<feature type="domain" description="Cyclic nucleotide-binding" evidence="1">
    <location>
        <begin position="29"/>
        <end position="132"/>
    </location>
</feature>
<organism evidence="2 3">
    <name type="scientific">Chitinophaga qingshengii</name>
    <dbReference type="NCBI Taxonomy" id="1569794"/>
    <lineage>
        <taxon>Bacteria</taxon>
        <taxon>Pseudomonadati</taxon>
        <taxon>Bacteroidota</taxon>
        <taxon>Chitinophagia</taxon>
        <taxon>Chitinophagales</taxon>
        <taxon>Chitinophagaceae</taxon>
        <taxon>Chitinophaga</taxon>
    </lineage>
</organism>
<dbReference type="InterPro" id="IPR014710">
    <property type="entry name" value="RmlC-like_jellyroll"/>
</dbReference>
<evidence type="ECO:0000259" key="1">
    <source>
        <dbReference type="PROSITE" id="PS50042"/>
    </source>
</evidence>
<dbReference type="Pfam" id="PF00027">
    <property type="entry name" value="cNMP_binding"/>
    <property type="match status" value="1"/>
</dbReference>
<keyword evidence="3" id="KW-1185">Reference proteome</keyword>
<dbReference type="SUPFAM" id="SSF51206">
    <property type="entry name" value="cAMP-binding domain-like"/>
    <property type="match status" value="1"/>
</dbReference>
<dbReference type="EMBL" id="JACVFC010000005">
    <property type="protein sequence ID" value="MBC9934236.1"/>
    <property type="molecule type" value="Genomic_DNA"/>
</dbReference>
<dbReference type="PROSITE" id="PS50042">
    <property type="entry name" value="CNMP_BINDING_3"/>
    <property type="match status" value="1"/>
</dbReference>
<accession>A0ABR7TUS6</accession>
<evidence type="ECO:0000313" key="2">
    <source>
        <dbReference type="EMBL" id="MBC9934236.1"/>
    </source>
</evidence>
<comment type="caution">
    <text evidence="2">The sequence shown here is derived from an EMBL/GenBank/DDBJ whole genome shotgun (WGS) entry which is preliminary data.</text>
</comment>
<dbReference type="Proteomes" id="UP000659124">
    <property type="component" value="Unassembled WGS sequence"/>
</dbReference>